<sequence>MVIPQRRYLPRNASLPTPYRDKNSVQFKANGHVEGFPLHLAFNHSFESLADSNLSVLEDVESVSASLRLEWPGYLGWRHHFDTKNWKTDRGPFMRRKLAHKLATMIHTFFQECKVDEQSSAEDVIWRLGGGPNEIKFEDVLLVALHNVSAGSWQPELRLLRH</sequence>
<keyword evidence="2" id="KW-1185">Reference proteome</keyword>
<protein>
    <submittedName>
        <fullName evidence="1">Uncharacterized protein</fullName>
    </submittedName>
</protein>
<name>A0ACB8A4E7_9AGAM</name>
<gene>
    <name evidence="1" type="ORF">BJ138DRAFT_1159676</name>
</gene>
<dbReference type="Proteomes" id="UP000790377">
    <property type="component" value="Unassembled WGS sequence"/>
</dbReference>
<proteinExistence type="predicted"/>
<accession>A0ACB8A4E7</accession>
<reference evidence="1" key="1">
    <citation type="journal article" date="2021" name="New Phytol.">
        <title>Evolutionary innovations through gain and loss of genes in the ectomycorrhizal Boletales.</title>
        <authorList>
            <person name="Wu G."/>
            <person name="Miyauchi S."/>
            <person name="Morin E."/>
            <person name="Kuo A."/>
            <person name="Drula E."/>
            <person name="Varga T."/>
            <person name="Kohler A."/>
            <person name="Feng B."/>
            <person name="Cao Y."/>
            <person name="Lipzen A."/>
            <person name="Daum C."/>
            <person name="Hundley H."/>
            <person name="Pangilinan J."/>
            <person name="Johnson J."/>
            <person name="Barry K."/>
            <person name="LaButti K."/>
            <person name="Ng V."/>
            <person name="Ahrendt S."/>
            <person name="Min B."/>
            <person name="Choi I.G."/>
            <person name="Park H."/>
            <person name="Plett J.M."/>
            <person name="Magnuson J."/>
            <person name="Spatafora J.W."/>
            <person name="Nagy L.G."/>
            <person name="Henrissat B."/>
            <person name="Grigoriev I.V."/>
            <person name="Yang Z.L."/>
            <person name="Xu J."/>
            <person name="Martin F.M."/>
        </authorList>
    </citation>
    <scope>NUCLEOTIDE SEQUENCE</scope>
    <source>
        <strain evidence="1">ATCC 28755</strain>
    </source>
</reference>
<dbReference type="EMBL" id="MU267886">
    <property type="protein sequence ID" value="KAH7907637.1"/>
    <property type="molecule type" value="Genomic_DNA"/>
</dbReference>
<evidence type="ECO:0000313" key="2">
    <source>
        <dbReference type="Proteomes" id="UP000790377"/>
    </source>
</evidence>
<comment type="caution">
    <text evidence="1">The sequence shown here is derived from an EMBL/GenBank/DDBJ whole genome shotgun (WGS) entry which is preliminary data.</text>
</comment>
<evidence type="ECO:0000313" key="1">
    <source>
        <dbReference type="EMBL" id="KAH7907637.1"/>
    </source>
</evidence>
<organism evidence="1 2">
    <name type="scientific">Hygrophoropsis aurantiaca</name>
    <dbReference type="NCBI Taxonomy" id="72124"/>
    <lineage>
        <taxon>Eukaryota</taxon>
        <taxon>Fungi</taxon>
        <taxon>Dikarya</taxon>
        <taxon>Basidiomycota</taxon>
        <taxon>Agaricomycotina</taxon>
        <taxon>Agaricomycetes</taxon>
        <taxon>Agaricomycetidae</taxon>
        <taxon>Boletales</taxon>
        <taxon>Coniophorineae</taxon>
        <taxon>Hygrophoropsidaceae</taxon>
        <taxon>Hygrophoropsis</taxon>
    </lineage>
</organism>